<dbReference type="WBParaSite" id="ECPE_0000620801-mRNA-1">
    <property type="protein sequence ID" value="ECPE_0000620801-mRNA-1"/>
    <property type="gene ID" value="ECPE_0000620801"/>
</dbReference>
<dbReference type="Proteomes" id="UP000272942">
    <property type="component" value="Unassembled WGS sequence"/>
</dbReference>
<evidence type="ECO:0000313" key="4">
    <source>
        <dbReference type="Proteomes" id="UP000272942"/>
    </source>
</evidence>
<keyword evidence="2" id="KW-1133">Transmembrane helix</keyword>
<dbReference type="EMBL" id="UZAN01043151">
    <property type="protein sequence ID" value="VDP77651.1"/>
    <property type="molecule type" value="Genomic_DNA"/>
</dbReference>
<keyword evidence="2" id="KW-0472">Membrane</keyword>
<feature type="transmembrane region" description="Helical" evidence="2">
    <location>
        <begin position="57"/>
        <end position="75"/>
    </location>
</feature>
<accession>A0A183AGW0</accession>
<protein>
    <submittedName>
        <fullName evidence="3 5">Uncharacterized protein</fullName>
    </submittedName>
</protein>
<reference evidence="5" key="1">
    <citation type="submission" date="2016-06" db="UniProtKB">
        <authorList>
            <consortium name="WormBaseParasite"/>
        </authorList>
    </citation>
    <scope>IDENTIFICATION</scope>
</reference>
<reference evidence="3 4" key="2">
    <citation type="submission" date="2018-11" db="EMBL/GenBank/DDBJ databases">
        <authorList>
            <consortium name="Pathogen Informatics"/>
        </authorList>
    </citation>
    <scope>NUCLEOTIDE SEQUENCE [LARGE SCALE GENOMIC DNA]</scope>
    <source>
        <strain evidence="3 4">Egypt</strain>
    </source>
</reference>
<organism evidence="5">
    <name type="scientific">Echinostoma caproni</name>
    <dbReference type="NCBI Taxonomy" id="27848"/>
    <lineage>
        <taxon>Eukaryota</taxon>
        <taxon>Metazoa</taxon>
        <taxon>Spiralia</taxon>
        <taxon>Lophotrochozoa</taxon>
        <taxon>Platyhelminthes</taxon>
        <taxon>Trematoda</taxon>
        <taxon>Digenea</taxon>
        <taxon>Plagiorchiida</taxon>
        <taxon>Echinostomata</taxon>
        <taxon>Echinostomatoidea</taxon>
        <taxon>Echinostomatidae</taxon>
        <taxon>Echinostoma</taxon>
    </lineage>
</organism>
<keyword evidence="4" id="KW-1185">Reference proteome</keyword>
<evidence type="ECO:0000313" key="5">
    <source>
        <dbReference type="WBParaSite" id="ECPE_0000620801-mRNA-1"/>
    </source>
</evidence>
<sequence length="76" mass="8388">MPTPSRLNKRATYLTISPPRPDHSRHVDSIGPGPGPCTRDTCNTDHGRMSTHASGHLILAFQLWNVAAAAEIWWIT</sequence>
<name>A0A183AGW0_9TREM</name>
<dbReference type="AlphaFoldDB" id="A0A183AGW0"/>
<evidence type="ECO:0000313" key="3">
    <source>
        <dbReference type="EMBL" id="VDP77651.1"/>
    </source>
</evidence>
<evidence type="ECO:0000256" key="1">
    <source>
        <dbReference type="SAM" id="MobiDB-lite"/>
    </source>
</evidence>
<feature type="region of interest" description="Disordered" evidence="1">
    <location>
        <begin position="1"/>
        <end position="43"/>
    </location>
</feature>
<gene>
    <name evidence="3" type="ORF">ECPE_LOCUS6195</name>
</gene>
<evidence type="ECO:0000256" key="2">
    <source>
        <dbReference type="SAM" id="Phobius"/>
    </source>
</evidence>
<dbReference type="OrthoDB" id="10448551at2759"/>
<keyword evidence="2" id="KW-0812">Transmembrane</keyword>
<proteinExistence type="predicted"/>